<accession>A0ABQ7XSH9</accession>
<comment type="caution">
    <text evidence="1">The sequence shown here is derived from an EMBL/GenBank/DDBJ whole genome shotgun (WGS) entry which is preliminary data.</text>
</comment>
<organism evidence="1 2">
    <name type="scientific">Brassica napus</name>
    <name type="common">Rape</name>
    <dbReference type="NCBI Taxonomy" id="3708"/>
    <lineage>
        <taxon>Eukaryota</taxon>
        <taxon>Viridiplantae</taxon>
        <taxon>Streptophyta</taxon>
        <taxon>Embryophyta</taxon>
        <taxon>Tracheophyta</taxon>
        <taxon>Spermatophyta</taxon>
        <taxon>Magnoliopsida</taxon>
        <taxon>eudicotyledons</taxon>
        <taxon>Gunneridae</taxon>
        <taxon>Pentapetalae</taxon>
        <taxon>rosids</taxon>
        <taxon>malvids</taxon>
        <taxon>Brassicales</taxon>
        <taxon>Brassicaceae</taxon>
        <taxon>Brassiceae</taxon>
        <taxon>Brassica</taxon>
    </lineage>
</organism>
<name>A0ABQ7XSH9_BRANA</name>
<dbReference type="Proteomes" id="UP000824890">
    <property type="component" value="Unassembled WGS sequence"/>
</dbReference>
<gene>
    <name evidence="1" type="ORF">HID58_087154</name>
</gene>
<protein>
    <submittedName>
        <fullName evidence="1">Uncharacterized protein</fullName>
    </submittedName>
</protein>
<evidence type="ECO:0000313" key="2">
    <source>
        <dbReference type="Proteomes" id="UP000824890"/>
    </source>
</evidence>
<dbReference type="EMBL" id="JAGKQM010000019">
    <property type="protein sequence ID" value="KAH0858893.1"/>
    <property type="molecule type" value="Genomic_DNA"/>
</dbReference>
<proteinExistence type="predicted"/>
<reference evidence="1 2" key="1">
    <citation type="submission" date="2021-05" db="EMBL/GenBank/DDBJ databases">
        <title>Genome Assembly of Synthetic Allotetraploid Brassica napus Reveals Homoeologous Exchanges between Subgenomes.</title>
        <authorList>
            <person name="Davis J.T."/>
        </authorList>
    </citation>
    <scope>NUCLEOTIDE SEQUENCE [LARGE SCALE GENOMIC DNA]</scope>
    <source>
        <strain evidence="2">cv. Da-Ae</strain>
        <tissue evidence="1">Seedling</tissue>
    </source>
</reference>
<keyword evidence="2" id="KW-1185">Reference proteome</keyword>
<evidence type="ECO:0000313" key="1">
    <source>
        <dbReference type="EMBL" id="KAH0858893.1"/>
    </source>
</evidence>
<sequence length="96" mass="10007">MDILVLEWGSKALSQFVESRHLGGDLSSVAAGDVVAACLEASWMGSSLRPRLRFHNSAACADPGLILCGGDSGLMSMCGGSLSSLSTGSDDFRWRA</sequence>